<dbReference type="Pfam" id="PF00698">
    <property type="entry name" value="Acyl_transf_1"/>
    <property type="match status" value="1"/>
</dbReference>
<dbReference type="InterPro" id="IPR001227">
    <property type="entry name" value="Ac_transferase_dom_sf"/>
</dbReference>
<dbReference type="SMART" id="SM00825">
    <property type="entry name" value="PKS_KS"/>
    <property type="match status" value="1"/>
</dbReference>
<dbReference type="InterPro" id="IPR036736">
    <property type="entry name" value="ACP-like_sf"/>
</dbReference>
<dbReference type="SUPFAM" id="SSF47336">
    <property type="entry name" value="ACP-like"/>
    <property type="match status" value="7"/>
</dbReference>
<dbReference type="EMBL" id="JQED01000040">
    <property type="protein sequence ID" value="KGJ89675.1"/>
    <property type="molecule type" value="Genomic_DNA"/>
</dbReference>
<protein>
    <submittedName>
        <fullName evidence="10">Polyketide-type polyunsaturated fatty acid synthase PfaA</fullName>
        <ecNumber evidence="10">2.3.1.94</ecNumber>
    </submittedName>
</protein>
<dbReference type="InterPro" id="IPR016039">
    <property type="entry name" value="Thiolase-like"/>
</dbReference>
<dbReference type="SMART" id="SM00822">
    <property type="entry name" value="PKS_KR"/>
    <property type="match status" value="1"/>
</dbReference>
<dbReference type="PROSITE" id="PS52019">
    <property type="entry name" value="PKS_MFAS_DH"/>
    <property type="match status" value="1"/>
</dbReference>
<feature type="domain" description="Carrier" evidence="7">
    <location>
        <begin position="1794"/>
        <end position="1874"/>
    </location>
</feature>
<dbReference type="Pfam" id="PF00550">
    <property type="entry name" value="PP-binding"/>
    <property type="match status" value="7"/>
</dbReference>
<evidence type="ECO:0000256" key="2">
    <source>
        <dbReference type="ARBA" id="ARBA00022450"/>
    </source>
</evidence>
<feature type="domain" description="Carrier" evidence="7">
    <location>
        <begin position="1363"/>
        <end position="1443"/>
    </location>
</feature>
<dbReference type="InterPro" id="IPR052568">
    <property type="entry name" value="PKS-FAS_Synthase"/>
</dbReference>
<evidence type="ECO:0000259" key="8">
    <source>
        <dbReference type="PROSITE" id="PS52004"/>
    </source>
</evidence>
<comment type="caution">
    <text evidence="10">The sequence shown here is derived from an EMBL/GenBank/DDBJ whole genome shotgun (WGS) entry which is preliminary data.</text>
</comment>
<dbReference type="Pfam" id="PF14765">
    <property type="entry name" value="PS-DH"/>
    <property type="match status" value="1"/>
</dbReference>
<dbReference type="Proteomes" id="UP000029843">
    <property type="component" value="Unassembled WGS sequence"/>
</dbReference>
<dbReference type="InterPro" id="IPR057326">
    <property type="entry name" value="KR_dom"/>
</dbReference>
<evidence type="ECO:0000313" key="11">
    <source>
        <dbReference type="Proteomes" id="UP000029843"/>
    </source>
</evidence>
<organism evidence="10 11">
    <name type="scientific">Colwellia psychrerythraea</name>
    <name type="common">Vibrio psychroerythus</name>
    <dbReference type="NCBI Taxonomy" id="28229"/>
    <lineage>
        <taxon>Bacteria</taxon>
        <taxon>Pseudomonadati</taxon>
        <taxon>Pseudomonadota</taxon>
        <taxon>Gammaproteobacteria</taxon>
        <taxon>Alteromonadales</taxon>
        <taxon>Colwelliaceae</taxon>
        <taxon>Colwellia</taxon>
    </lineage>
</organism>
<feature type="domain" description="Carrier" evidence="7">
    <location>
        <begin position="1473"/>
        <end position="1553"/>
    </location>
</feature>
<dbReference type="SUPFAM" id="SSF53901">
    <property type="entry name" value="Thiolase-like"/>
    <property type="match status" value="1"/>
</dbReference>
<dbReference type="Gene3D" id="3.30.70.250">
    <property type="entry name" value="Malonyl-CoA ACP transacylase, ACP-binding"/>
    <property type="match status" value="1"/>
</dbReference>
<gene>
    <name evidence="10" type="ORF">ND2E_3866</name>
</gene>
<dbReference type="InterPro" id="IPR016036">
    <property type="entry name" value="Malonyl_transacylase_ACP-bd"/>
</dbReference>
<name>A0A099KHF9_COLPS</name>
<comment type="caution">
    <text evidence="5">Lacks conserved residue(s) required for the propagation of feature annotation.</text>
</comment>
<dbReference type="Gene3D" id="3.10.129.110">
    <property type="entry name" value="Polyketide synthase dehydratase"/>
    <property type="match status" value="1"/>
</dbReference>
<keyword evidence="4 10" id="KW-0808">Transferase</keyword>
<dbReference type="PROSITE" id="PS50075">
    <property type="entry name" value="CARRIER"/>
    <property type="match status" value="7"/>
</dbReference>
<dbReference type="SUPFAM" id="SSF51735">
    <property type="entry name" value="NAD(P)-binding Rossmann-fold domains"/>
    <property type="match status" value="2"/>
</dbReference>
<dbReference type="PANTHER" id="PTHR43074:SF1">
    <property type="entry name" value="BETA-KETOACYL SYNTHASE FAMILY PROTEIN-RELATED"/>
    <property type="match status" value="1"/>
</dbReference>
<dbReference type="Gene3D" id="3.40.366.10">
    <property type="entry name" value="Malonyl-Coenzyme A Acyl Carrier Protein, domain 2"/>
    <property type="match status" value="1"/>
</dbReference>
<dbReference type="InterPro" id="IPR020841">
    <property type="entry name" value="PKS_Beta-ketoAc_synthase_dom"/>
</dbReference>
<dbReference type="PANTHER" id="PTHR43074">
    <property type="entry name" value="OMEGA-3 POLYUNSATURATED FATTY ACID SYNTHASE PFAB-RELATED"/>
    <property type="match status" value="1"/>
</dbReference>
<dbReference type="InterPro" id="IPR049900">
    <property type="entry name" value="PKS_mFAS_DH"/>
</dbReference>
<feature type="domain" description="Carrier" evidence="7">
    <location>
        <begin position="1684"/>
        <end position="1764"/>
    </location>
</feature>
<dbReference type="SUPFAM" id="SSF52151">
    <property type="entry name" value="FabD/lysophospholipase-like"/>
    <property type="match status" value="1"/>
</dbReference>
<evidence type="ECO:0000256" key="3">
    <source>
        <dbReference type="ARBA" id="ARBA00022553"/>
    </source>
</evidence>
<dbReference type="InterPro" id="IPR016035">
    <property type="entry name" value="Acyl_Trfase/lysoPLipase"/>
</dbReference>
<dbReference type="InterPro" id="IPR036291">
    <property type="entry name" value="NAD(P)-bd_dom_sf"/>
</dbReference>
<dbReference type="InterPro" id="IPR009081">
    <property type="entry name" value="PP-bd_ACP"/>
</dbReference>
<sequence>MQANNNFRETIMAKKQSTSTNPVTKEEDEQTFNSRLQECPIAIVGMASIFADAKNLENYWDNIFESVDAIKEVPSDRWVKDDYYSSDPKEADKTYCKRGGFLPEIDFDPMEFGLPPNILELTDIAQLLSLVVAREVLNDAGIGDGSGYDRDKVGITLGVGGGQKQISPLTSRLQGPVLEKVLKASGVEEADRAMIIEKFKKAYIGWEENSFPGMLGNVISGRIANRFDFGGTNCVVDAACAGSLAAIKLAISDLLEHRSEVMISGGVCCDNSPFMYMSFSKTPAFTTGEDIRPFDNDSKGMMIGEGIGMMAFKRLEDAERDGDKVYAVLKGIGTSSDGRFKSIYAPRPDGQAKALKRAYEDAGFEPKSCGMIEAHGTGTKAGDAAEFGGLVKHFSQDNEQKQHIALGSVKSQIGHAKAAAGAAGMIKAVLALHHKVLPATLHIDQPNTALDIENSPMYLNSETRPWMAREDGLPRRAGISSFGFGGTNYHMVLEEYSPKAQGQYRLNAVPQTVLVTATDEKALVNALMEWKNKLSVNADDQPYAFNALVVENTLTTPAIDLARCGFVAKNADEAIKMIEGALKQFQAKSGSEEWSVPTGIYYRKSGLATTGKVVALFSGQGSQYVNMGRELACNFPSVMQAAADMDSEFSQAGLGQLSPTTYPIPVFNDDARKAQDEVLRLTQHAQPAIGTLSVGLYKAFTNAGFKADFTAGHSFGELTALWAAGVLSDSDYMMLARSRGQAMAAPTGEAAIGFDAGTMIAVVGNPAEVAEDIKDIKDISIANYNSNNQVVVAGVTSQIAIALDVLKGKGYKVVPLPVSAAFHTPLVGHAQKPFSDAIDNAKFNKPLVPVYSNGTAKAHSNKAAEIKKSLKNHILESVHFNEEIDNIYADGGRVFVEFGPKNVLTKLVENILKDKEDVVAIAVNANPKKSADMQMRQAAVQMAVLGLELTEIDPYSAVKRPLSAPKMSALAMKLTGASYVSPKTKKAFDDALSDGWTIKQATSVPVAVPEPQVVEKIVEKIVEVERIVEVEKIVYLNSDGSVADGTVANGQAVNNVAANVNSADIANSIERSVSQFVDHQQQLLNVHEQYMQGPKDYAKTFDAVLSSQEAGELPESLDRTLGMYHDFQSETLRVHEQYLNNQTENMAAMLSASENSTEVTANLVKTSPTTTQAPTGKSAVTQAPVVKPTTPVAPTTQPLPAAVSSPVVNAPVVNTSVPTQTVATAVAMSPVAEASITVPVQEPSIELETLDLQKIQTVMMEVVAEKTGYPTEMLELEMDMEADLGIDSIKRVEILGSVQEIIADLPELNPEDLAELRTLGEIVSYMKGKMKSKAQAAAPSASANDSAPALHLVETSAVTAPAIDLTHIQNVMMEVVAEKTGYPTEMLELEMDMEADLGIDSIKRVEILGSVQEIINDLPELNPEDLAELRTLGEIVSYMQSKVSAAPVAAVDSTPATVQTNASSAPAIDLVPVSLSKVQNVMMEVVAEKTGYPTEMLDLEMDMEADLGIDSIKRVEILGAVQETIPDLPELNPEDLAELRTLGEIVTYMQSKVTAAPVALQASAPSVLSNETQNSAPAIDLVPVSLSKVQNVMMEVVAEKTGYPTEMLELEMDMEADLGIDSIKRVEILGAVQETIPDLPELNPEDLAELRTLGEIVTYMQSKVSAAPVSAEASATANENSVSIDLDYIQSVMMTVVAEKTGYPTEMLELAMDMEADLGIDSIKRVEILGAVQETIPDLPELNPEDLAELRTLGEIVSYMQSKVSAAPVVVVDSAPSASANESVQTSVSSAPAIDLDYIQSVMMTVVAEKTGYPTEMLELAMDMEADLGIDSIKRVEILGAVQETIPDLPELNPEDLAELRTLGEIVSYMQSKVAPVADITVTVETSTLANDNAPAIDLDYIQKVMMEVVADKTGYPVEMLELAMDMEADLGIDSIKRVEILGAVQETIPDLPELNPEDLAELRTLGEIVSYMQSKVSPTDPTDPKGTGAKADVSAIDTDNSVEAAVNFQGAPSATVELTALSSVNKIVQDVTGEGKQSGANALVVDDGSGAAVALSAQLIKAGWQVTAIKPNWVVSQSKKAFAKAVNLVEIGTDDKTLDEAQVKDIIEKTAQLDAVIYLQAANTIDAIEYPEAAKQGLMLAFVLAKLSNVKNASKARASFVVVTRQGGTLGFANGDVDSGTQQVKANVKADLVQAGLAGLVKTINHEWNSSQNNGEGSVFCRIVDLSSKLAADKAATIINDELLDLDGSIVEVAHDTDNLSNNIGTRLTLSGVVTDSYALAPSVKGSSTAINSDSVFLVSGGAKGVTAHCVIEIAKQYQAKFILLGRSSFDANEPSWAQGISDEVALKKAAMQALIASGEKPTPVKVTQFVRPVLANREIAQTLTAIKAAGGQAHYAAADVTNSESVIAAVQPISKTLGQVSGIIHGAGVLADKFIEQKTLEEFNAVYTTKIDGLLSLLAATNAENIKHLVLFSSAAGFYGNPGQSDYSIANDILNKTAYRFKAFNPSTQVLSFNWGPWDGGMVTPELKRMFNDRGVYIIPLDAGAKLLVSELAADTNRCAQILVGNDLSKDKSKDTAKDASVKKPQVSRLTTRVNKTLLATNNTFLADHTIGDDKVFPTVCAIAWMSDAAMVAYPAFHYQGLANYKLFKGIIFDGSEATDYVIDMIAQVEGESLVVDTKISSTNEQGKPVFHYGAQLTLVAKAQKEEAPTVELILPETSPEILSETVTASSENADALYTNGTLFHGESLQGIKAILECNEQGLLLRCQVPEVASLKQGEFPISPVNSANEHANIFANDIAYQAMLVWVKKQLGLGSLPSSTDSWTVYRDVSFGENFTLKLTVVKSSGKGKQRGSLVADIEMIDENNRLLSEIKSAKVTASANLNDLFLPKEKHGASA</sequence>
<feature type="domain" description="Ketosynthase family 3 (KS3)" evidence="8">
    <location>
        <begin position="38"/>
        <end position="495"/>
    </location>
</feature>
<feature type="domain" description="Carrier" evidence="7">
    <location>
        <begin position="1246"/>
        <end position="1330"/>
    </location>
</feature>
<dbReference type="Gene3D" id="1.10.1200.10">
    <property type="entry name" value="ACP-like"/>
    <property type="match status" value="7"/>
</dbReference>
<evidence type="ECO:0000259" key="7">
    <source>
        <dbReference type="PROSITE" id="PS50075"/>
    </source>
</evidence>
<evidence type="ECO:0000256" key="6">
    <source>
        <dbReference type="SAM" id="MobiDB-lite"/>
    </source>
</evidence>
<dbReference type="SMART" id="SM00827">
    <property type="entry name" value="PKS_AT"/>
    <property type="match status" value="1"/>
</dbReference>
<dbReference type="GO" id="GO:0047879">
    <property type="term" value="F:erythronolide synthase activity"/>
    <property type="evidence" value="ECO:0007669"/>
    <property type="project" value="UniProtKB-EC"/>
</dbReference>
<dbReference type="Pfam" id="PF00109">
    <property type="entry name" value="ketoacyl-synt"/>
    <property type="match status" value="1"/>
</dbReference>
<dbReference type="InterPro" id="IPR014043">
    <property type="entry name" value="Acyl_transferase_dom"/>
</dbReference>
<dbReference type="InterPro" id="IPR004432">
    <property type="entry name" value="Omega_3_polyunsat_FA_synth"/>
</dbReference>
<dbReference type="NCBIfam" id="TIGR02813">
    <property type="entry name" value="omega_3_PfaA"/>
    <property type="match status" value="2"/>
</dbReference>
<feature type="region of interest" description="C-terminal hotdog fold" evidence="5">
    <location>
        <begin position="2730"/>
        <end position="2888"/>
    </location>
</feature>
<keyword evidence="3" id="KW-0597">Phosphoprotein</keyword>
<keyword evidence="10" id="KW-0012">Acyltransferase</keyword>
<evidence type="ECO:0000313" key="10">
    <source>
        <dbReference type="EMBL" id="KGJ89675.1"/>
    </source>
</evidence>
<evidence type="ECO:0000256" key="5">
    <source>
        <dbReference type="PROSITE-ProRule" id="PRU01363"/>
    </source>
</evidence>
<dbReference type="EC" id="2.3.1.94" evidence="10"/>
<feature type="region of interest" description="N-terminal hotdog fold" evidence="5">
    <location>
        <begin position="2579"/>
        <end position="2706"/>
    </location>
</feature>
<dbReference type="PATRIC" id="fig|28229.4.peg.3023"/>
<feature type="domain" description="PKS/mFAS DH" evidence="9">
    <location>
        <begin position="2579"/>
        <end position="2888"/>
    </location>
</feature>
<dbReference type="Gene3D" id="3.40.47.10">
    <property type="match status" value="1"/>
</dbReference>
<dbReference type="Pfam" id="PF02801">
    <property type="entry name" value="Ketoacyl-synt_C"/>
    <property type="match status" value="1"/>
</dbReference>
<proteinExistence type="inferred from homology"/>
<dbReference type="CDD" id="cd08953">
    <property type="entry name" value="KR_2_SDR_x"/>
    <property type="match status" value="1"/>
</dbReference>
<dbReference type="Pfam" id="PF08659">
    <property type="entry name" value="KR"/>
    <property type="match status" value="1"/>
</dbReference>
<dbReference type="InterPro" id="IPR042104">
    <property type="entry name" value="PKS_dehydratase_sf"/>
</dbReference>
<dbReference type="InterPro" id="IPR014030">
    <property type="entry name" value="Ketoacyl_synth_N"/>
</dbReference>
<evidence type="ECO:0000259" key="9">
    <source>
        <dbReference type="PROSITE" id="PS52019"/>
    </source>
</evidence>
<evidence type="ECO:0000256" key="1">
    <source>
        <dbReference type="ARBA" id="ARBA00006484"/>
    </source>
</evidence>
<dbReference type="SUPFAM" id="SSF55048">
    <property type="entry name" value="Probable ACP-binding domain of malonyl-CoA ACP transacylase"/>
    <property type="match status" value="1"/>
</dbReference>
<reference evidence="10 11" key="1">
    <citation type="submission" date="2014-08" db="EMBL/GenBank/DDBJ databases">
        <title>Genomic and Phenotypic Diversity of Colwellia psychrerythraea strains from Disparate Marine Basins.</title>
        <authorList>
            <person name="Techtmann S.M."/>
            <person name="Stelling S.C."/>
            <person name="Utturkar S.M."/>
            <person name="Alshibli N."/>
            <person name="Harris A."/>
            <person name="Brown S.D."/>
            <person name="Hazen T.C."/>
        </authorList>
    </citation>
    <scope>NUCLEOTIDE SEQUENCE [LARGE SCALE GENOMIC DNA]</scope>
    <source>
        <strain evidence="10 11">ND2E</strain>
    </source>
</reference>
<dbReference type="Pfam" id="PF16197">
    <property type="entry name" value="KAsynt_C_assoc"/>
    <property type="match status" value="1"/>
</dbReference>
<dbReference type="InterPro" id="IPR032821">
    <property type="entry name" value="PKS_assoc"/>
</dbReference>
<dbReference type="PROSITE" id="PS52004">
    <property type="entry name" value="KS3_2"/>
    <property type="match status" value="1"/>
</dbReference>
<dbReference type="InterPro" id="IPR049551">
    <property type="entry name" value="PKS_DH_C"/>
</dbReference>
<keyword evidence="2" id="KW-0596">Phosphopantetheine</keyword>
<dbReference type="InterPro" id="IPR013968">
    <property type="entry name" value="PKS_KR"/>
</dbReference>
<feature type="region of interest" description="Disordered" evidence="6">
    <location>
        <begin position="1"/>
        <end position="27"/>
    </location>
</feature>
<evidence type="ECO:0000256" key="4">
    <source>
        <dbReference type="ARBA" id="ARBA00022679"/>
    </source>
</evidence>
<dbReference type="Gene3D" id="3.40.50.720">
    <property type="entry name" value="NAD(P)-binding Rossmann-like Domain"/>
    <property type="match status" value="1"/>
</dbReference>
<dbReference type="CDD" id="cd00833">
    <property type="entry name" value="PKS"/>
    <property type="match status" value="1"/>
</dbReference>
<accession>A0A099KHF9</accession>
<feature type="domain" description="Carrier" evidence="7">
    <location>
        <begin position="1897"/>
        <end position="1977"/>
    </location>
</feature>
<dbReference type="InterPro" id="IPR014031">
    <property type="entry name" value="Ketoacyl_synth_C"/>
</dbReference>
<comment type="similarity">
    <text evidence="1">Belongs to the short-chain dehydrogenases/reductases (SDR) family.</text>
</comment>
<feature type="domain" description="Carrier" evidence="7">
    <location>
        <begin position="1584"/>
        <end position="1664"/>
    </location>
</feature>